<feature type="domain" description="Tripartite ATP-independent periplasmic transporters DctQ component" evidence="10">
    <location>
        <begin position="13"/>
        <end position="137"/>
    </location>
</feature>
<dbReference type="PANTHER" id="PTHR35011:SF10">
    <property type="entry name" value="TRAP TRANSPORTER SMALL PERMEASE PROTEIN"/>
    <property type="match status" value="1"/>
</dbReference>
<reference evidence="11 12" key="1">
    <citation type="submission" date="2014-09" db="EMBL/GenBank/DDBJ databases">
        <authorList>
            <person name="McGinnis J.M."/>
            <person name="Wolfgang W.J."/>
        </authorList>
    </citation>
    <scope>NUCLEOTIDE SEQUENCE [LARGE SCALE GENOMIC DNA]</scope>
    <source>
        <strain evidence="11 12">HAMBI 3106</strain>
    </source>
</reference>
<accession>A0A099FDR4</accession>
<evidence type="ECO:0000256" key="9">
    <source>
        <dbReference type="RuleBase" id="RU369079"/>
    </source>
</evidence>
<dbReference type="InterPro" id="IPR055348">
    <property type="entry name" value="DctQ"/>
</dbReference>
<reference evidence="11 12" key="2">
    <citation type="submission" date="2014-10" db="EMBL/GenBank/DDBJ databases">
        <title>Paracoccus sanguinis sp. nov., isolated from clinical specimens of New York State patients.</title>
        <authorList>
            <person name="Mingle L.A."/>
            <person name="Cole J.A."/>
            <person name="Lapierre P."/>
            <person name="Musser K.A."/>
        </authorList>
    </citation>
    <scope>NUCLEOTIDE SEQUENCE [LARGE SCALE GENOMIC DNA]</scope>
    <source>
        <strain evidence="11 12">HAMBI 3106</strain>
    </source>
</reference>
<evidence type="ECO:0000256" key="2">
    <source>
        <dbReference type="ARBA" id="ARBA00022448"/>
    </source>
</evidence>
<keyword evidence="5 9" id="KW-0812">Transmembrane</keyword>
<keyword evidence="12" id="KW-1185">Reference proteome</keyword>
<dbReference type="STRING" id="690417.IC63_03645"/>
<evidence type="ECO:0000256" key="1">
    <source>
        <dbReference type="ARBA" id="ARBA00004429"/>
    </source>
</evidence>
<dbReference type="AlphaFoldDB" id="A0A099FDR4"/>
<keyword evidence="3" id="KW-1003">Cell membrane</keyword>
<comment type="subcellular location">
    <subcellularLocation>
        <location evidence="1 9">Cell inner membrane</location>
        <topology evidence="1 9">Multi-pass membrane protein</topology>
    </subcellularLocation>
</comment>
<comment type="similarity">
    <text evidence="8 9">Belongs to the TRAP transporter small permease family.</text>
</comment>
<feature type="transmembrane region" description="Helical" evidence="9">
    <location>
        <begin position="76"/>
        <end position="94"/>
    </location>
</feature>
<evidence type="ECO:0000256" key="5">
    <source>
        <dbReference type="ARBA" id="ARBA00022692"/>
    </source>
</evidence>
<protein>
    <recommendedName>
        <fullName evidence="9">TRAP transporter small permease protein</fullName>
    </recommendedName>
</protein>
<evidence type="ECO:0000256" key="6">
    <source>
        <dbReference type="ARBA" id="ARBA00022989"/>
    </source>
</evidence>
<keyword evidence="2 9" id="KW-0813">Transport</keyword>
<keyword evidence="4 9" id="KW-0997">Cell inner membrane</keyword>
<evidence type="ECO:0000256" key="4">
    <source>
        <dbReference type="ARBA" id="ARBA00022519"/>
    </source>
</evidence>
<dbReference type="EMBL" id="JRKS01000006">
    <property type="protein sequence ID" value="KGJ08905.1"/>
    <property type="molecule type" value="Genomic_DNA"/>
</dbReference>
<name>A0A099FDR4_9RHOB</name>
<evidence type="ECO:0000313" key="11">
    <source>
        <dbReference type="EMBL" id="KGJ08905.1"/>
    </source>
</evidence>
<proteinExistence type="inferred from homology"/>
<comment type="caution">
    <text evidence="11">The sequence shown here is derived from an EMBL/GenBank/DDBJ whole genome shotgun (WGS) entry which is preliminary data.</text>
</comment>
<evidence type="ECO:0000256" key="7">
    <source>
        <dbReference type="ARBA" id="ARBA00023136"/>
    </source>
</evidence>
<dbReference type="InterPro" id="IPR007387">
    <property type="entry name" value="TRAP_DctQ"/>
</dbReference>
<comment type="caution">
    <text evidence="9">Lacks conserved residue(s) required for the propagation of feature annotation.</text>
</comment>
<evidence type="ECO:0000256" key="3">
    <source>
        <dbReference type="ARBA" id="ARBA00022475"/>
    </source>
</evidence>
<organism evidence="11 12">
    <name type="scientific">Paracoccus sphaerophysae</name>
    <dbReference type="NCBI Taxonomy" id="690417"/>
    <lineage>
        <taxon>Bacteria</taxon>
        <taxon>Pseudomonadati</taxon>
        <taxon>Pseudomonadota</taxon>
        <taxon>Alphaproteobacteria</taxon>
        <taxon>Rhodobacterales</taxon>
        <taxon>Paracoccaceae</taxon>
        <taxon>Paracoccus</taxon>
    </lineage>
</organism>
<comment type="subunit">
    <text evidence="9">The complex comprises the extracytoplasmic solute receptor protein and the two transmembrane proteins.</text>
</comment>
<evidence type="ECO:0000256" key="8">
    <source>
        <dbReference type="ARBA" id="ARBA00038436"/>
    </source>
</evidence>
<evidence type="ECO:0000313" key="12">
    <source>
        <dbReference type="Proteomes" id="UP000029917"/>
    </source>
</evidence>
<sequence>MLALAAGGLILALIAVTCIDVVGRYLMNRPFGGAYELTQILLAALVFAALPLTSADGGHVEVDLALHLFPLPVQRAMARIAGLVSAVALAYFAWRLVRIGLTQAAEHTPSASLALPMAPLAFLAAASCAGSAVVMAARRPE</sequence>
<dbReference type="GO" id="GO:0015740">
    <property type="term" value="P:C4-dicarboxylate transport"/>
    <property type="evidence" value="ECO:0007669"/>
    <property type="project" value="TreeGrafter"/>
</dbReference>
<comment type="function">
    <text evidence="9">Part of the tripartite ATP-independent periplasmic (TRAP) transport system.</text>
</comment>
<dbReference type="PANTHER" id="PTHR35011">
    <property type="entry name" value="2,3-DIKETO-L-GULONATE TRAP TRANSPORTER SMALL PERMEASE PROTEIN YIAM"/>
    <property type="match status" value="1"/>
</dbReference>
<dbReference type="Proteomes" id="UP000029917">
    <property type="component" value="Unassembled WGS sequence"/>
</dbReference>
<dbReference type="GO" id="GO:0022857">
    <property type="term" value="F:transmembrane transporter activity"/>
    <property type="evidence" value="ECO:0007669"/>
    <property type="project" value="UniProtKB-UniRule"/>
</dbReference>
<gene>
    <name evidence="11" type="ORF">IC63_03645</name>
</gene>
<feature type="transmembrane region" description="Helical" evidence="9">
    <location>
        <begin position="114"/>
        <end position="137"/>
    </location>
</feature>
<dbReference type="Pfam" id="PF04290">
    <property type="entry name" value="DctQ"/>
    <property type="match status" value="1"/>
</dbReference>
<dbReference type="GO" id="GO:0005886">
    <property type="term" value="C:plasma membrane"/>
    <property type="evidence" value="ECO:0007669"/>
    <property type="project" value="UniProtKB-SubCell"/>
</dbReference>
<feature type="transmembrane region" description="Helical" evidence="9">
    <location>
        <begin position="34"/>
        <end position="55"/>
    </location>
</feature>
<evidence type="ECO:0000259" key="10">
    <source>
        <dbReference type="Pfam" id="PF04290"/>
    </source>
</evidence>
<keyword evidence="7 9" id="KW-0472">Membrane</keyword>
<keyword evidence="6 9" id="KW-1133">Transmembrane helix</keyword>